<comment type="caution">
    <text evidence="1">The sequence shown here is derived from an EMBL/GenBank/DDBJ whole genome shotgun (WGS) entry which is preliminary data.</text>
</comment>
<reference evidence="1 2" key="1">
    <citation type="journal article" date="2019" name="Sci. Rep.">
        <title>A multi-omics analysis of the grapevine pathogen Lasiodiplodia theobromae reveals that temperature affects the expression of virulence- and pathogenicity-related genes.</title>
        <authorList>
            <person name="Felix C."/>
            <person name="Meneses R."/>
            <person name="Goncalves M.F.M."/>
            <person name="Tilleman L."/>
            <person name="Duarte A.S."/>
            <person name="Jorrin-Novo J.V."/>
            <person name="Van de Peer Y."/>
            <person name="Deforce D."/>
            <person name="Van Nieuwerburgh F."/>
            <person name="Esteves A.C."/>
            <person name="Alves A."/>
        </authorList>
    </citation>
    <scope>NUCLEOTIDE SEQUENCE [LARGE SCALE GENOMIC DNA]</scope>
    <source>
        <strain evidence="1 2">LA-SOL3</strain>
    </source>
</reference>
<dbReference type="Proteomes" id="UP000325902">
    <property type="component" value="Unassembled WGS sequence"/>
</dbReference>
<dbReference type="AlphaFoldDB" id="A0A5N5DTI4"/>
<dbReference type="EMBL" id="VCHE01000004">
    <property type="protein sequence ID" value="KAB2580262.1"/>
    <property type="molecule type" value="Genomic_DNA"/>
</dbReference>
<dbReference type="Pfam" id="PF15891">
    <property type="entry name" value="Nuc_deoxyri_tr2"/>
    <property type="match status" value="1"/>
</dbReference>
<name>A0A5N5DTI4_9PEZI</name>
<accession>A0A5N5DTI4</accession>
<dbReference type="OrthoDB" id="2893324at2759"/>
<evidence type="ECO:0000313" key="1">
    <source>
        <dbReference type="EMBL" id="KAB2580262.1"/>
    </source>
</evidence>
<dbReference type="InterPro" id="IPR039470">
    <property type="entry name" value="Nuc_deoxyri_tr2"/>
</dbReference>
<organism evidence="1 2">
    <name type="scientific">Lasiodiplodia theobromae</name>
    <dbReference type="NCBI Taxonomy" id="45133"/>
    <lineage>
        <taxon>Eukaryota</taxon>
        <taxon>Fungi</taxon>
        <taxon>Dikarya</taxon>
        <taxon>Ascomycota</taxon>
        <taxon>Pezizomycotina</taxon>
        <taxon>Dothideomycetes</taxon>
        <taxon>Dothideomycetes incertae sedis</taxon>
        <taxon>Botryosphaeriales</taxon>
        <taxon>Botryosphaeriaceae</taxon>
        <taxon>Lasiodiplodia</taxon>
    </lineage>
</organism>
<evidence type="ECO:0000313" key="2">
    <source>
        <dbReference type="Proteomes" id="UP000325902"/>
    </source>
</evidence>
<proteinExistence type="predicted"/>
<protein>
    <recommendedName>
        <fullName evidence="3">Nucleoside 2-deoxyribosyltransferase</fullName>
    </recommendedName>
</protein>
<gene>
    <name evidence="1" type="ORF">DBV05_g1309</name>
</gene>
<dbReference type="Gene3D" id="3.40.50.450">
    <property type="match status" value="1"/>
</dbReference>
<sequence length="171" mass="19297">MAANSTTTPAAGSNKAQIYLAPNYPPNPIVGRSVFLAGSIEMGKAEDWQTKMTDKLAHLPITVLNPRRPDWNNDWKQSKDDPRFREQVEWELDMQERCNVIAMHFHPDTKAPISLLELGLFANTGKMVVCCPDGFYRKGNVELVCERAKVPLFNNIDDMIDHAIKKLTNEA</sequence>
<keyword evidence="2" id="KW-1185">Reference proteome</keyword>
<evidence type="ECO:0008006" key="3">
    <source>
        <dbReference type="Google" id="ProtNLM"/>
    </source>
</evidence>